<dbReference type="Proteomes" id="UP000248405">
    <property type="component" value="Unassembled WGS sequence"/>
</dbReference>
<dbReference type="EMBL" id="KZ821615">
    <property type="protein sequence ID" value="PYH73974.1"/>
    <property type="molecule type" value="Genomic_DNA"/>
</dbReference>
<evidence type="ECO:0000313" key="2">
    <source>
        <dbReference type="EMBL" id="PYH73974.1"/>
    </source>
</evidence>
<keyword evidence="3" id="KW-1185">Reference proteome</keyword>
<accession>A0A319BNQ1</accession>
<dbReference type="GeneID" id="37205852"/>
<sequence length="214" mass="24125">MEELIRRIQPLRHVRLVSGLRSRHDVVKKEHEGFRRPSSDDSMSAKPSSSRAIVRLVYMFSPYHISGGSGSYPVCVSVSEPSACRLRNPHCWCVTGSPLGHPLCFDICRPLHDHIACTTAASSMLVSRTDIQLARYPTLHTVQFRTESEATARLNPLGKSHMTVLPYLASIFLPDEPPHMHESGGMSKSMYSVCYKEAVWERSSIKCNERDRDE</sequence>
<dbReference type="RefSeq" id="XP_025567768.1">
    <property type="nucleotide sequence ID" value="XM_025701260.1"/>
</dbReference>
<feature type="compositionally biased region" description="Basic and acidic residues" evidence="1">
    <location>
        <begin position="28"/>
        <end position="39"/>
    </location>
</feature>
<gene>
    <name evidence="2" type="ORF">BO88DRAFT_109943</name>
</gene>
<feature type="region of interest" description="Disordered" evidence="1">
    <location>
        <begin position="28"/>
        <end position="47"/>
    </location>
</feature>
<evidence type="ECO:0000256" key="1">
    <source>
        <dbReference type="SAM" id="MobiDB-lite"/>
    </source>
</evidence>
<reference evidence="2" key="1">
    <citation type="submission" date="2016-12" db="EMBL/GenBank/DDBJ databases">
        <title>The genomes of Aspergillus section Nigri reveals drivers in fungal speciation.</title>
        <authorList>
            <consortium name="DOE Joint Genome Institute"/>
            <person name="Vesth T.C."/>
            <person name="Nybo J."/>
            <person name="Theobald S."/>
            <person name="Brandl J."/>
            <person name="Frisvad J.C."/>
            <person name="Nielsen K.F."/>
            <person name="Lyhne E.K."/>
            <person name="Kogle M.E."/>
            <person name="Kuo A."/>
            <person name="Riley R."/>
            <person name="Clum A."/>
            <person name="Nolan M."/>
            <person name="Lipzen A."/>
            <person name="Salamov A."/>
            <person name="Henrissat B."/>
            <person name="Wiebenga A."/>
            <person name="De Vries R.P."/>
            <person name="Grigoriev I.V."/>
            <person name="Mortensen U.H."/>
            <person name="Andersen M.R."/>
            <person name="Baker S.E."/>
        </authorList>
    </citation>
    <scope>NUCLEOTIDE SEQUENCE [LARGE SCALE GENOMIC DNA]</scope>
    <source>
        <strain evidence="2">CBS 113365</strain>
    </source>
</reference>
<protein>
    <submittedName>
        <fullName evidence="2">Uncharacterized protein</fullName>
    </submittedName>
</protein>
<organism evidence="2 3">
    <name type="scientific">Aspergillus vadensis (strain CBS 113365 / IMI 142717 / IBT 24658)</name>
    <dbReference type="NCBI Taxonomy" id="1448311"/>
    <lineage>
        <taxon>Eukaryota</taxon>
        <taxon>Fungi</taxon>
        <taxon>Dikarya</taxon>
        <taxon>Ascomycota</taxon>
        <taxon>Pezizomycotina</taxon>
        <taxon>Eurotiomycetes</taxon>
        <taxon>Eurotiomycetidae</taxon>
        <taxon>Eurotiales</taxon>
        <taxon>Aspergillaceae</taxon>
        <taxon>Aspergillus</taxon>
        <taxon>Aspergillus subgen. Circumdati</taxon>
    </lineage>
</organism>
<name>A0A319BNQ1_ASPVC</name>
<proteinExistence type="predicted"/>
<evidence type="ECO:0000313" key="3">
    <source>
        <dbReference type="Proteomes" id="UP000248405"/>
    </source>
</evidence>
<dbReference type="AlphaFoldDB" id="A0A319BNQ1"/>